<feature type="region of interest" description="Disordered" evidence="12">
    <location>
        <begin position="736"/>
        <end position="790"/>
    </location>
</feature>
<feature type="domain" description="Kinesin motor" evidence="13">
    <location>
        <begin position="1"/>
        <end position="346"/>
    </location>
</feature>
<dbReference type="InterPro" id="IPR001841">
    <property type="entry name" value="Znf_RING"/>
</dbReference>
<keyword evidence="3 10" id="KW-0547">Nucleotide-binding</keyword>
<keyword evidence="5" id="KW-0862">Zinc</keyword>
<sequence>MELEQGCKEVVRAVPSQPGKVQVLNRFYDFDKAFGAEGQDLSELYAETAQPLVDGLFEGYNSTVFAYGQTGSGKTYTMGTGAPGVKDEDLASGAASASTWEHAIVTQVMAGVFQHVQAIRAQGKGAVQVSCAFCEVYMNDVYDLQPSGIGRTSADRPNKRAITTIEALKHTDVDTVEQLRDQMAICIKERATGATKMNKESSRSHAIFTIRVEQRRKVNALTADFTASSGPAAPDDNDEVLTGRINLADLAGAERLDRSGAVGTQVKEASSINMGLMVLGRVIAALASTATQRPHVPYNDHPLTRLLRDAIGGNSRTVMIACISPADSNLSETINTLDYATDARKVKNVPVRNANKIKLLQEENEALRRQLEELAEKLVAAEERFTGCVALEDFAKQKEELEGERLRASLAEADCESLEEKLNAALEDLDEIRSLQEAAAAALQDQRSSPLGASPLLDDEAAAGDLMLEHEQHLLSRKRRDAQEVEAALQHLPGSILSSQPGQTLNSGRQGGAIQAAILRLTQGPQLERILEGEIAQRADLGKQLAAVDRQLLALDGSPGKEADREALERRRAELAARVQQHSTKIEALQVKKMELRDLRVDSVVHELGPGAGPELLQSVLANAVDQRLEALQYQAELVDKEDALVYKDKLLMVLNSELSQKLQEVERLRAELALVSETRSTVEAQLAQAAEEKVEVVKKLGEAEDRVFALRQQLVEQSAKAKELTAQLLGPARVGFAGTPTRKSRLMMSPGPSQLHMAPRSSSESSGSPGTPGAATLVSSPSARDPLFSPEELSDAVADKMAWVEKASGLSTEKWKLEGKVKELQAKVNRVEAERDHLQAQASLCSTPRASIDASHLRGSEAGETAASGLTTPRRGSMSFLSSPFALLGLSERLSNPTFATAASAERSKASDSPSAASSRRVSTQRSVHFRDSGEGDTGADGRTGPSSPPADLPFSTTRAAAAGPLGGPCSGRPGSAFGAALDAAAQQIRRTCSLAGIPGPILDWLAKLGIGQDWRQCVHIVGAQLLLADWLQRHAVKSGACWFCCKDAPGEADSTCHPEFAEFAMCEACASELNANAPFSSWGDSDWLDEDGLDEYCRICAGFAAGHTEKLFICDVDGCGNAFCGGCLWRFTADDLSKLKDTHWQCPCCRPGYLLEPRLFEAAGPAIGRSREADGMISPETSQGHPLGGEPSSEGAVSNESMQRAQPFSDPSRPSSRASIASSTGDRGSSVQPRGAGATAGAAPARSRSSRSSNEDAGQPQDAPRRQRGGSTASVGYMTSMTARKKVAQAAVDDSSDEDFIKPAPRRFLKKPAANSGALPACGRASQHAELDTSHGKRTAKGPNRQ</sequence>
<dbReference type="GO" id="GO:0005737">
    <property type="term" value="C:cytoplasm"/>
    <property type="evidence" value="ECO:0007669"/>
    <property type="project" value="UniProtKB-SubCell"/>
</dbReference>
<dbReference type="GO" id="GO:0003777">
    <property type="term" value="F:microtubule motor activity"/>
    <property type="evidence" value="ECO:0007669"/>
    <property type="project" value="InterPro"/>
</dbReference>
<keyword evidence="2" id="KW-0963">Cytoplasm</keyword>
<dbReference type="GO" id="GO:0007018">
    <property type="term" value="P:microtubule-based movement"/>
    <property type="evidence" value="ECO:0007669"/>
    <property type="project" value="InterPro"/>
</dbReference>
<evidence type="ECO:0000256" key="12">
    <source>
        <dbReference type="SAM" id="MobiDB-lite"/>
    </source>
</evidence>
<protein>
    <recommendedName>
        <fullName evidence="17">Kinesin-like protein</fullName>
    </recommendedName>
</protein>
<dbReference type="EMBL" id="JALJOR010000005">
    <property type="protein sequence ID" value="KAK9816741.1"/>
    <property type="molecule type" value="Genomic_DNA"/>
</dbReference>
<evidence type="ECO:0000313" key="16">
    <source>
        <dbReference type="Proteomes" id="UP001489004"/>
    </source>
</evidence>
<feature type="compositionally biased region" description="Low complexity" evidence="12">
    <location>
        <begin position="912"/>
        <end position="923"/>
    </location>
</feature>
<feature type="compositionally biased region" description="Polar residues" evidence="12">
    <location>
        <begin position="1271"/>
        <end position="1284"/>
    </location>
</feature>
<evidence type="ECO:0000256" key="8">
    <source>
        <dbReference type="ARBA" id="ARBA00023175"/>
    </source>
</evidence>
<evidence type="ECO:0000256" key="3">
    <source>
        <dbReference type="ARBA" id="ARBA00022741"/>
    </source>
</evidence>
<feature type="coiled-coil region" evidence="11">
    <location>
        <begin position="815"/>
        <end position="842"/>
    </location>
</feature>
<keyword evidence="8 10" id="KW-0505">Motor protein</keyword>
<dbReference type="GO" id="GO:0007052">
    <property type="term" value="P:mitotic spindle organization"/>
    <property type="evidence" value="ECO:0007669"/>
    <property type="project" value="TreeGrafter"/>
</dbReference>
<dbReference type="GO" id="GO:0051231">
    <property type="term" value="P:spindle elongation"/>
    <property type="evidence" value="ECO:0007669"/>
    <property type="project" value="TreeGrafter"/>
</dbReference>
<evidence type="ECO:0000256" key="6">
    <source>
        <dbReference type="ARBA" id="ARBA00022840"/>
    </source>
</evidence>
<feature type="region of interest" description="Disordered" evidence="12">
    <location>
        <begin position="856"/>
        <end position="876"/>
    </location>
</feature>
<keyword evidence="7 11" id="KW-0175">Coiled coil</keyword>
<keyword evidence="4 9" id="KW-0863">Zinc-finger</keyword>
<evidence type="ECO:0000259" key="13">
    <source>
        <dbReference type="PROSITE" id="PS50067"/>
    </source>
</evidence>
<feature type="compositionally biased region" description="Low complexity" evidence="12">
    <location>
        <begin position="1236"/>
        <end position="1254"/>
    </location>
</feature>
<feature type="compositionally biased region" description="Low complexity" evidence="12">
    <location>
        <begin position="1211"/>
        <end position="1225"/>
    </location>
</feature>
<dbReference type="InterPro" id="IPR027417">
    <property type="entry name" value="P-loop_NTPase"/>
</dbReference>
<dbReference type="Pfam" id="PF00225">
    <property type="entry name" value="Kinesin"/>
    <property type="match status" value="1"/>
</dbReference>
<dbReference type="InterPro" id="IPR036961">
    <property type="entry name" value="Kinesin_motor_dom_sf"/>
</dbReference>
<evidence type="ECO:0000256" key="2">
    <source>
        <dbReference type="ARBA" id="ARBA00022490"/>
    </source>
</evidence>
<organism evidence="15 16">
    <name type="scientific">[Myrmecia] bisecta</name>
    <dbReference type="NCBI Taxonomy" id="41462"/>
    <lineage>
        <taxon>Eukaryota</taxon>
        <taxon>Viridiplantae</taxon>
        <taxon>Chlorophyta</taxon>
        <taxon>core chlorophytes</taxon>
        <taxon>Trebouxiophyceae</taxon>
        <taxon>Trebouxiales</taxon>
        <taxon>Trebouxiaceae</taxon>
        <taxon>Myrmecia</taxon>
    </lineage>
</organism>
<dbReference type="GO" id="GO:0008017">
    <property type="term" value="F:microtubule binding"/>
    <property type="evidence" value="ECO:0007669"/>
    <property type="project" value="InterPro"/>
</dbReference>
<proteinExistence type="inferred from homology"/>
<accession>A0AAW1Q4G2</accession>
<evidence type="ECO:0000256" key="9">
    <source>
        <dbReference type="PROSITE-ProRule" id="PRU00175"/>
    </source>
</evidence>
<dbReference type="InterPro" id="IPR027640">
    <property type="entry name" value="Kinesin-like_fam"/>
</dbReference>
<evidence type="ECO:0000256" key="11">
    <source>
        <dbReference type="SAM" id="Coils"/>
    </source>
</evidence>
<gene>
    <name evidence="15" type="ORF">WJX72_004454</name>
</gene>
<evidence type="ECO:0000256" key="4">
    <source>
        <dbReference type="ARBA" id="ARBA00022771"/>
    </source>
</evidence>
<evidence type="ECO:0000256" key="5">
    <source>
        <dbReference type="ARBA" id="ARBA00022833"/>
    </source>
</evidence>
<evidence type="ECO:0000256" key="1">
    <source>
        <dbReference type="ARBA" id="ARBA00004496"/>
    </source>
</evidence>
<keyword evidence="16" id="KW-1185">Reference proteome</keyword>
<comment type="subcellular location">
    <subcellularLocation>
        <location evidence="1">Cytoplasm</location>
    </subcellularLocation>
</comment>
<keyword evidence="4 9" id="KW-0479">Metal-binding</keyword>
<dbReference type="SMART" id="SM00129">
    <property type="entry name" value="KISc"/>
    <property type="match status" value="1"/>
</dbReference>
<dbReference type="PRINTS" id="PR00380">
    <property type="entry name" value="KINESINHEAVY"/>
</dbReference>
<dbReference type="GO" id="GO:0005875">
    <property type="term" value="C:microtubule associated complex"/>
    <property type="evidence" value="ECO:0007669"/>
    <property type="project" value="TreeGrafter"/>
</dbReference>
<dbReference type="GO" id="GO:0008270">
    <property type="term" value="F:zinc ion binding"/>
    <property type="evidence" value="ECO:0007669"/>
    <property type="project" value="UniProtKB-KW"/>
</dbReference>
<feature type="coiled-coil region" evidence="11">
    <location>
        <begin position="565"/>
        <end position="599"/>
    </location>
</feature>
<evidence type="ECO:0000256" key="10">
    <source>
        <dbReference type="PROSITE-ProRule" id="PRU00283"/>
    </source>
</evidence>
<evidence type="ECO:0000313" key="15">
    <source>
        <dbReference type="EMBL" id="KAK9816741.1"/>
    </source>
</evidence>
<dbReference type="Gene3D" id="3.40.850.10">
    <property type="entry name" value="Kinesin motor domain"/>
    <property type="match status" value="1"/>
</dbReference>
<comment type="similarity">
    <text evidence="10">Belongs to the TRAFAC class myosin-kinesin ATPase superfamily. Kinesin family.</text>
</comment>
<comment type="caution">
    <text evidence="15">The sequence shown here is derived from an EMBL/GenBank/DDBJ whole genome shotgun (WGS) entry which is preliminary data.</text>
</comment>
<evidence type="ECO:0000259" key="14">
    <source>
        <dbReference type="PROSITE" id="PS50089"/>
    </source>
</evidence>
<evidence type="ECO:0000256" key="7">
    <source>
        <dbReference type="ARBA" id="ARBA00023054"/>
    </source>
</evidence>
<dbReference type="Proteomes" id="UP001489004">
    <property type="component" value="Unassembled WGS sequence"/>
</dbReference>
<evidence type="ECO:0008006" key="17">
    <source>
        <dbReference type="Google" id="ProtNLM"/>
    </source>
</evidence>
<dbReference type="PROSITE" id="PS50089">
    <property type="entry name" value="ZF_RING_2"/>
    <property type="match status" value="1"/>
</dbReference>
<dbReference type="PANTHER" id="PTHR47969">
    <property type="entry name" value="CHROMOSOME-ASSOCIATED KINESIN KIF4A-RELATED"/>
    <property type="match status" value="1"/>
</dbReference>
<dbReference type="InterPro" id="IPR011011">
    <property type="entry name" value="Znf_FYVE_PHD"/>
</dbReference>
<dbReference type="InterPro" id="IPR001752">
    <property type="entry name" value="Kinesin_motor_dom"/>
</dbReference>
<keyword evidence="6 10" id="KW-0067">ATP-binding</keyword>
<name>A0AAW1Q4G2_9CHLO</name>
<feature type="compositionally biased region" description="Polar residues" evidence="12">
    <location>
        <begin position="1197"/>
        <end position="1208"/>
    </location>
</feature>
<feature type="domain" description="RING-type" evidence="14">
    <location>
        <begin position="1099"/>
        <end position="1152"/>
    </location>
</feature>
<reference evidence="15 16" key="1">
    <citation type="journal article" date="2024" name="Nat. Commun.">
        <title>Phylogenomics reveals the evolutionary origins of lichenization in chlorophyte algae.</title>
        <authorList>
            <person name="Puginier C."/>
            <person name="Libourel C."/>
            <person name="Otte J."/>
            <person name="Skaloud P."/>
            <person name="Haon M."/>
            <person name="Grisel S."/>
            <person name="Petersen M."/>
            <person name="Berrin J.G."/>
            <person name="Delaux P.M."/>
            <person name="Dal Grande F."/>
            <person name="Keller J."/>
        </authorList>
    </citation>
    <scope>NUCLEOTIDE SEQUENCE [LARGE SCALE GENOMIC DNA]</scope>
    <source>
        <strain evidence="15 16">SAG 2043</strain>
    </source>
</reference>
<feature type="compositionally biased region" description="Low complexity" evidence="12">
    <location>
        <begin position="759"/>
        <end position="776"/>
    </location>
</feature>
<dbReference type="GO" id="GO:0005524">
    <property type="term" value="F:ATP binding"/>
    <property type="evidence" value="ECO:0007669"/>
    <property type="project" value="UniProtKB-UniRule"/>
</dbReference>
<feature type="region of interest" description="Disordered" evidence="12">
    <location>
        <begin position="903"/>
        <end position="960"/>
    </location>
</feature>
<dbReference type="PANTHER" id="PTHR47969:SF15">
    <property type="entry name" value="CHROMOSOME-ASSOCIATED KINESIN KIF4A-RELATED"/>
    <property type="match status" value="1"/>
</dbReference>
<feature type="coiled-coil region" evidence="11">
    <location>
        <begin position="357"/>
        <end position="446"/>
    </location>
</feature>
<dbReference type="CDD" id="cd11725">
    <property type="entry name" value="ADDz_Dnmt3"/>
    <property type="match status" value="1"/>
</dbReference>
<feature type="binding site" evidence="10">
    <location>
        <begin position="68"/>
        <end position="75"/>
    </location>
    <ligand>
        <name>ATP</name>
        <dbReference type="ChEBI" id="CHEBI:30616"/>
    </ligand>
</feature>
<dbReference type="SUPFAM" id="SSF52540">
    <property type="entry name" value="P-loop containing nucleoside triphosphate hydrolases"/>
    <property type="match status" value="1"/>
</dbReference>
<dbReference type="PROSITE" id="PS50067">
    <property type="entry name" value="KINESIN_MOTOR_2"/>
    <property type="match status" value="1"/>
</dbReference>
<feature type="region of interest" description="Disordered" evidence="12">
    <location>
        <begin position="1173"/>
        <end position="1348"/>
    </location>
</feature>
<dbReference type="SUPFAM" id="SSF57903">
    <property type="entry name" value="FYVE/PHD zinc finger"/>
    <property type="match status" value="1"/>
</dbReference>
<feature type="coiled-coil region" evidence="11">
    <location>
        <begin position="652"/>
        <end position="728"/>
    </location>
</feature>